<reference evidence="1" key="1">
    <citation type="journal article" date="2015" name="BMC Genomics">
        <title>Genome mining reveals unlocked bioactive potential of marine Gram-negative bacteria.</title>
        <authorList>
            <person name="Machado H."/>
            <person name="Sonnenschein E.C."/>
            <person name="Melchiorsen J."/>
            <person name="Gram L."/>
        </authorList>
    </citation>
    <scope>NUCLEOTIDE SEQUENCE</scope>
    <source>
        <strain evidence="1">S2052</strain>
    </source>
</reference>
<evidence type="ECO:0000313" key="1">
    <source>
        <dbReference type="EMBL" id="KJY70595.1"/>
    </source>
</evidence>
<proteinExistence type="predicted"/>
<gene>
    <name evidence="1" type="ORF">TW71_16965</name>
</gene>
<organism evidence="1">
    <name type="scientific">Vibrio coralliilyticus</name>
    <dbReference type="NCBI Taxonomy" id="190893"/>
    <lineage>
        <taxon>Bacteria</taxon>
        <taxon>Pseudomonadati</taxon>
        <taxon>Pseudomonadota</taxon>
        <taxon>Gammaproteobacteria</taxon>
        <taxon>Vibrionales</taxon>
        <taxon>Vibrionaceae</taxon>
        <taxon>Vibrio</taxon>
    </lineage>
</organism>
<protein>
    <submittedName>
        <fullName evidence="1">Uncharacterized protein</fullName>
    </submittedName>
</protein>
<comment type="caution">
    <text evidence="1">The sequence shown here is derived from an EMBL/GenBank/DDBJ whole genome shotgun (WGS) entry which is preliminary data.</text>
</comment>
<dbReference type="EMBL" id="JXXR01000017">
    <property type="protein sequence ID" value="KJY70595.1"/>
    <property type="molecule type" value="Genomic_DNA"/>
</dbReference>
<dbReference type="AlphaFoldDB" id="A0A837G3Y0"/>
<sequence length="210" mass="23395">MDILAELLQGGNYWVAAALLVLLIAAKLPKITEFYRSSRNQRCIAITEALNDPNVSPKLKAHLNDELNIEHFRKAHGTKLSMPMLNAVFVLNERVGNRVSFRHILKSVGTFPDVEELAKMTFRVQLLKIDKIAGVFNLVCGLIVATVGFVSSLLAIYSLYSTFDVSYLILGVVAMLVGFNMLNDGSVLFSVYHVNNALKSYEIECREKSL</sequence>
<accession>A0A837G3Y0</accession>
<name>A0A837G3Y0_9VIBR</name>